<evidence type="ECO:0000313" key="5">
    <source>
        <dbReference type="EMBL" id="KAK7870181.1"/>
    </source>
</evidence>
<keyword evidence="2" id="KW-0090">Biological rhythms</keyword>
<evidence type="ECO:0000256" key="4">
    <source>
        <dbReference type="SAM" id="SignalP"/>
    </source>
</evidence>
<dbReference type="Pfam" id="PF06585">
    <property type="entry name" value="JHBP"/>
    <property type="match status" value="1"/>
</dbReference>
<feature type="signal peptide" evidence="4">
    <location>
        <begin position="1"/>
        <end position="22"/>
    </location>
</feature>
<organism evidence="5 6">
    <name type="scientific">Gryllus longicercus</name>
    <dbReference type="NCBI Taxonomy" id="2509291"/>
    <lineage>
        <taxon>Eukaryota</taxon>
        <taxon>Metazoa</taxon>
        <taxon>Ecdysozoa</taxon>
        <taxon>Arthropoda</taxon>
        <taxon>Hexapoda</taxon>
        <taxon>Insecta</taxon>
        <taxon>Pterygota</taxon>
        <taxon>Neoptera</taxon>
        <taxon>Polyneoptera</taxon>
        <taxon>Orthoptera</taxon>
        <taxon>Ensifera</taxon>
        <taxon>Gryllidea</taxon>
        <taxon>Grylloidea</taxon>
        <taxon>Gryllidae</taxon>
        <taxon>Gryllinae</taxon>
        <taxon>Gryllus</taxon>
    </lineage>
</organism>
<evidence type="ECO:0000256" key="3">
    <source>
        <dbReference type="ARBA" id="ARBA00060902"/>
    </source>
</evidence>
<dbReference type="GO" id="GO:0005615">
    <property type="term" value="C:extracellular space"/>
    <property type="evidence" value="ECO:0007669"/>
    <property type="project" value="TreeGrafter"/>
</dbReference>
<dbReference type="PANTHER" id="PTHR11008:SF18">
    <property type="entry name" value="BCDNA.GH05536-RELATED"/>
    <property type="match status" value="1"/>
</dbReference>
<dbReference type="Proteomes" id="UP001378592">
    <property type="component" value="Unassembled WGS sequence"/>
</dbReference>
<dbReference type="InterPro" id="IPR010562">
    <property type="entry name" value="Haemolymph_juvenile_hormone-bd"/>
</dbReference>
<dbReference type="PANTHER" id="PTHR11008">
    <property type="entry name" value="PROTEIN TAKEOUT-LIKE PROTEIN"/>
    <property type="match status" value="1"/>
</dbReference>
<proteinExistence type="inferred from homology"/>
<name>A0AAN9ZAK5_9ORTH</name>
<dbReference type="FunFam" id="3.15.10.30:FF:000001">
    <property type="entry name" value="Takeout-like protein 1"/>
    <property type="match status" value="1"/>
</dbReference>
<evidence type="ECO:0000256" key="2">
    <source>
        <dbReference type="ARBA" id="ARBA00023108"/>
    </source>
</evidence>
<accession>A0AAN9ZAK5</accession>
<keyword evidence="6" id="KW-1185">Reference proteome</keyword>
<protein>
    <recommendedName>
        <fullName evidence="7">Circadian clock-controlled protein</fullName>
    </recommendedName>
</protein>
<dbReference type="SMART" id="SM00700">
    <property type="entry name" value="JHBP"/>
    <property type="match status" value="1"/>
</dbReference>
<comment type="caution">
    <text evidence="5">The sequence shown here is derived from an EMBL/GenBank/DDBJ whole genome shotgun (WGS) entry which is preliminary data.</text>
</comment>
<reference evidence="5 6" key="1">
    <citation type="submission" date="2024-03" db="EMBL/GenBank/DDBJ databases">
        <title>The genome assembly and annotation of the cricket Gryllus longicercus Weissman &amp; Gray.</title>
        <authorList>
            <person name="Szrajer S."/>
            <person name="Gray D."/>
            <person name="Ylla G."/>
        </authorList>
    </citation>
    <scope>NUCLEOTIDE SEQUENCE [LARGE SCALE GENOMIC DNA]</scope>
    <source>
        <strain evidence="5">DAG 2021-001</strain>
        <tissue evidence="5">Whole body minus gut</tissue>
    </source>
</reference>
<dbReference type="EMBL" id="JAZDUA010000063">
    <property type="protein sequence ID" value="KAK7870181.1"/>
    <property type="molecule type" value="Genomic_DNA"/>
</dbReference>
<dbReference type="Gene3D" id="3.15.10.30">
    <property type="entry name" value="Haemolymph juvenile hormone binding protein"/>
    <property type="match status" value="1"/>
</dbReference>
<evidence type="ECO:0000313" key="6">
    <source>
        <dbReference type="Proteomes" id="UP001378592"/>
    </source>
</evidence>
<dbReference type="InterPro" id="IPR038606">
    <property type="entry name" value="To_sf"/>
</dbReference>
<sequence>MDLRSAALLPAWLLLLAAAAAAAPAAGPAELPSYVELCDRNHPERDACYAESLQRLLPILANGSQELGLAALDPHLLPEMLLQYKQGQVAGKMLIRNTRSIGLTSAQVLAVRSNLNDSNKFHMEVDLYFPRIFMEGDYKAQGKIVVFPIEGKGVYNISLTGVSTTWNLTGTHIKKRNQGYVRLDHFYMFPEVEDMKVYASNLFTGNEDFNRAALQFANDFWPVIYEELLPFANEAWDKVMRASANKVFLKFPFDTLFPAA</sequence>
<dbReference type="GO" id="GO:0007623">
    <property type="term" value="P:circadian rhythm"/>
    <property type="evidence" value="ECO:0007669"/>
    <property type="project" value="UniProtKB-ARBA"/>
</dbReference>
<evidence type="ECO:0008006" key="7">
    <source>
        <dbReference type="Google" id="ProtNLM"/>
    </source>
</evidence>
<evidence type="ECO:0000256" key="1">
    <source>
        <dbReference type="ARBA" id="ARBA00022729"/>
    </source>
</evidence>
<comment type="similarity">
    <text evidence="3">Belongs to the TO family.</text>
</comment>
<keyword evidence="1 4" id="KW-0732">Signal</keyword>
<gene>
    <name evidence="5" type="ORF">R5R35_012736</name>
</gene>
<feature type="chain" id="PRO_5042886702" description="Circadian clock-controlled protein" evidence="4">
    <location>
        <begin position="23"/>
        <end position="260"/>
    </location>
</feature>
<dbReference type="AlphaFoldDB" id="A0AAN9ZAK5"/>